<protein>
    <submittedName>
        <fullName evidence="2">Uncharacterized conserved protein YbjT, contains NAD(P)-binding and DUF2867 domains</fullName>
    </submittedName>
</protein>
<dbReference type="InterPro" id="IPR036291">
    <property type="entry name" value="NAD(P)-bd_dom_sf"/>
</dbReference>
<dbReference type="OrthoDB" id="9798632at2"/>
<sequence length="215" mass="23523">MSRHALLAGSTGLIGSLLLRQLLDDPRYDRVTALSRRELPLQHERLHVLLTDFDDLDRRRDMLGADDVFCALGTTMARAGSRSAFEQVDHGMVLALAHAARRAGARQFVLVSAAGSSATSPSFYSRTKARVESDLRALGYPGLHILRPSLLLGDRRESRPMEQLAQRLSPALGWLARGPMARYAPVQAATVATAMRVIALRDQAGTHVYEAPFPA</sequence>
<dbReference type="Proteomes" id="UP000199758">
    <property type="component" value="Unassembled WGS sequence"/>
</dbReference>
<reference evidence="2 3" key="1">
    <citation type="submission" date="2016-11" db="EMBL/GenBank/DDBJ databases">
        <authorList>
            <person name="Jaros S."/>
            <person name="Januszkiewicz K."/>
            <person name="Wedrychowicz H."/>
        </authorList>
    </citation>
    <scope>NUCLEOTIDE SEQUENCE [LARGE SCALE GENOMIC DNA]</scope>
    <source>
        <strain evidence="2 3">CGMCC 1.7049</strain>
    </source>
</reference>
<dbReference type="RefSeq" id="WP_072894766.1">
    <property type="nucleotide sequence ID" value="NZ_FQWZ01000002.1"/>
</dbReference>
<dbReference type="PANTHER" id="PTHR14097:SF7">
    <property type="entry name" value="OXIDOREDUCTASE HTATIP2"/>
    <property type="match status" value="1"/>
</dbReference>
<dbReference type="Pfam" id="PF13460">
    <property type="entry name" value="NAD_binding_10"/>
    <property type="match status" value="1"/>
</dbReference>
<evidence type="ECO:0000313" key="3">
    <source>
        <dbReference type="Proteomes" id="UP000199758"/>
    </source>
</evidence>
<organism evidence="2 3">
    <name type="scientific">Hydrocarboniphaga daqingensis</name>
    <dbReference type="NCBI Taxonomy" id="490188"/>
    <lineage>
        <taxon>Bacteria</taxon>
        <taxon>Pseudomonadati</taxon>
        <taxon>Pseudomonadota</taxon>
        <taxon>Gammaproteobacteria</taxon>
        <taxon>Nevskiales</taxon>
        <taxon>Nevskiaceae</taxon>
        <taxon>Hydrocarboniphaga</taxon>
    </lineage>
</organism>
<dbReference type="InterPro" id="IPR016040">
    <property type="entry name" value="NAD(P)-bd_dom"/>
</dbReference>
<dbReference type="STRING" id="490188.SAMN04488068_0988"/>
<keyword evidence="3" id="KW-1185">Reference proteome</keyword>
<evidence type="ECO:0000313" key="2">
    <source>
        <dbReference type="EMBL" id="SHG66205.1"/>
    </source>
</evidence>
<dbReference type="PANTHER" id="PTHR14097">
    <property type="entry name" value="OXIDOREDUCTASE HTATIP2"/>
    <property type="match status" value="1"/>
</dbReference>
<name>A0A1M5LMF9_9GAMM</name>
<dbReference type="AlphaFoldDB" id="A0A1M5LMF9"/>
<gene>
    <name evidence="2" type="ORF">SAMN04488068_0988</name>
</gene>
<proteinExistence type="predicted"/>
<feature type="domain" description="NAD(P)-binding" evidence="1">
    <location>
        <begin position="9"/>
        <end position="128"/>
    </location>
</feature>
<accession>A0A1M5LMF9</accession>
<dbReference type="Gene3D" id="3.40.50.720">
    <property type="entry name" value="NAD(P)-binding Rossmann-like Domain"/>
    <property type="match status" value="1"/>
</dbReference>
<evidence type="ECO:0000259" key="1">
    <source>
        <dbReference type="Pfam" id="PF13460"/>
    </source>
</evidence>
<dbReference type="EMBL" id="FQWZ01000002">
    <property type="protein sequence ID" value="SHG66205.1"/>
    <property type="molecule type" value="Genomic_DNA"/>
</dbReference>
<dbReference type="SUPFAM" id="SSF51735">
    <property type="entry name" value="NAD(P)-binding Rossmann-fold domains"/>
    <property type="match status" value="1"/>
</dbReference>